<evidence type="ECO:0008006" key="4">
    <source>
        <dbReference type="Google" id="ProtNLM"/>
    </source>
</evidence>
<reference evidence="3" key="1">
    <citation type="journal article" date="2019" name="Int. J. Syst. Evol. Microbiol.">
        <title>The Global Catalogue of Microorganisms (GCM) 10K type strain sequencing project: providing services to taxonomists for standard genome sequencing and annotation.</title>
        <authorList>
            <consortium name="The Broad Institute Genomics Platform"/>
            <consortium name="The Broad Institute Genome Sequencing Center for Infectious Disease"/>
            <person name="Wu L."/>
            <person name="Ma J."/>
        </authorList>
    </citation>
    <scope>NUCLEOTIDE SEQUENCE [LARGE SCALE GENOMIC DNA]</scope>
    <source>
        <strain evidence="3">TISTR 1858</strain>
    </source>
</reference>
<comment type="caution">
    <text evidence="2">The sequence shown here is derived from an EMBL/GenBank/DDBJ whole genome shotgun (WGS) entry which is preliminary data.</text>
</comment>
<dbReference type="EMBL" id="JBHUMX010000040">
    <property type="protein sequence ID" value="MFD2629749.1"/>
    <property type="molecule type" value="Genomic_DNA"/>
</dbReference>
<dbReference type="Proteomes" id="UP001597451">
    <property type="component" value="Unassembled WGS sequence"/>
</dbReference>
<organism evidence="2 3">
    <name type="scientific">Oceanobacillus kapialis</name>
    <dbReference type="NCBI Taxonomy" id="481353"/>
    <lineage>
        <taxon>Bacteria</taxon>
        <taxon>Bacillati</taxon>
        <taxon>Bacillota</taxon>
        <taxon>Bacilli</taxon>
        <taxon>Bacillales</taxon>
        <taxon>Bacillaceae</taxon>
        <taxon>Oceanobacillus</taxon>
    </lineage>
</organism>
<gene>
    <name evidence="2" type="ORF">ACFSUN_13260</name>
</gene>
<keyword evidence="3" id="KW-1185">Reference proteome</keyword>
<feature type="region of interest" description="Disordered" evidence="1">
    <location>
        <begin position="118"/>
        <end position="178"/>
    </location>
</feature>
<evidence type="ECO:0000313" key="2">
    <source>
        <dbReference type="EMBL" id="MFD2629749.1"/>
    </source>
</evidence>
<dbReference type="RefSeq" id="WP_379562538.1">
    <property type="nucleotide sequence ID" value="NZ_CP085256.1"/>
</dbReference>
<proteinExistence type="predicted"/>
<feature type="compositionally biased region" description="Acidic residues" evidence="1">
    <location>
        <begin position="141"/>
        <end position="152"/>
    </location>
</feature>
<accession>A0ABW5Q2L3</accession>
<sequence>MTNKKIERGQSITFRVPSDTPDYLLKQLQHLKETARRNFSSEIAQFVLNGLNENQTRERETITVPLPQKLTKEQKSWLKHEHSEALIGSLIYQLLSDPMRATTLLASLNRDAYSLEEEPAIPESSVEPVKVEQPNSKELEFDLDDLDMDGLELEQTNTTEQEIEEEDPLGDFFASMNK</sequence>
<evidence type="ECO:0000256" key="1">
    <source>
        <dbReference type="SAM" id="MobiDB-lite"/>
    </source>
</evidence>
<evidence type="ECO:0000313" key="3">
    <source>
        <dbReference type="Proteomes" id="UP001597451"/>
    </source>
</evidence>
<protein>
    <recommendedName>
        <fullName evidence="4">Arc family DNA-binding protein</fullName>
    </recommendedName>
</protein>
<name>A0ABW5Q2L3_9BACI</name>